<dbReference type="CDD" id="cd01650">
    <property type="entry name" value="RT_nLTR_like"/>
    <property type="match status" value="1"/>
</dbReference>
<organism evidence="3 4">
    <name type="scientific">Tanacetum coccineum</name>
    <dbReference type="NCBI Taxonomy" id="301880"/>
    <lineage>
        <taxon>Eukaryota</taxon>
        <taxon>Viridiplantae</taxon>
        <taxon>Streptophyta</taxon>
        <taxon>Embryophyta</taxon>
        <taxon>Tracheophyta</taxon>
        <taxon>Spermatophyta</taxon>
        <taxon>Magnoliopsida</taxon>
        <taxon>eudicotyledons</taxon>
        <taxon>Gunneridae</taxon>
        <taxon>Pentapetalae</taxon>
        <taxon>asterids</taxon>
        <taxon>campanulids</taxon>
        <taxon>Asterales</taxon>
        <taxon>Asteraceae</taxon>
        <taxon>Asteroideae</taxon>
        <taxon>Anthemideae</taxon>
        <taxon>Anthemidinae</taxon>
        <taxon>Tanacetum</taxon>
    </lineage>
</organism>
<dbReference type="InterPro" id="IPR043502">
    <property type="entry name" value="DNA/RNA_pol_sf"/>
</dbReference>
<dbReference type="Proteomes" id="UP001151760">
    <property type="component" value="Unassembled WGS sequence"/>
</dbReference>
<feature type="domain" description="Reverse transcriptase" evidence="2">
    <location>
        <begin position="34"/>
        <end position="311"/>
    </location>
</feature>
<feature type="region of interest" description="Disordered" evidence="1">
    <location>
        <begin position="1"/>
        <end position="21"/>
    </location>
</feature>
<evidence type="ECO:0000313" key="4">
    <source>
        <dbReference type="Proteomes" id="UP001151760"/>
    </source>
</evidence>
<protein>
    <submittedName>
        <fullName evidence="3">Retrovirus-related pol polyprotein LINE-1</fullName>
    </submittedName>
</protein>
<dbReference type="PROSITE" id="PS50878">
    <property type="entry name" value="RT_POL"/>
    <property type="match status" value="1"/>
</dbReference>
<comment type="caution">
    <text evidence="3">The sequence shown here is derived from an EMBL/GenBank/DDBJ whole genome shotgun (WGS) entry which is preliminary data.</text>
</comment>
<sequence>MRGNEADRSTTEERYKEAKREAKKAVARAKDKACKDLYKRLDSKEGENDIYRITKARQRRKIDLGSVRFIKDEDGRSIVNEDVIRRRWKEYFFALFNGQRNKDVGLDEIPIEAWRYLRGERVRWLTILFNKTLSRAKMPEEWRLSEERVIERRVRRETEVSENQFGFMPGRSSMEPIHIIRTLMEKHRERKKDLHLAFLDLEKAYDSVPRELIWKTLRDKGTPMKYIKVIQDMYEGARTCVRTPTGDSPVDVGLHQGSTISPYLFALILDGLSRGIQESIPWCLIFADYIVLVLDTPDGLNRRLEQWMEML</sequence>
<reference evidence="3" key="2">
    <citation type="submission" date="2022-01" db="EMBL/GenBank/DDBJ databases">
        <authorList>
            <person name="Yamashiro T."/>
            <person name="Shiraishi A."/>
            <person name="Satake H."/>
            <person name="Nakayama K."/>
        </authorList>
    </citation>
    <scope>NUCLEOTIDE SEQUENCE</scope>
</reference>
<name>A0ABQ5BQ38_9ASTR</name>
<keyword evidence="4" id="KW-1185">Reference proteome</keyword>
<dbReference type="SUPFAM" id="SSF56672">
    <property type="entry name" value="DNA/RNA polymerases"/>
    <property type="match status" value="1"/>
</dbReference>
<proteinExistence type="predicted"/>
<dbReference type="InterPro" id="IPR000477">
    <property type="entry name" value="RT_dom"/>
</dbReference>
<dbReference type="PANTHER" id="PTHR19446">
    <property type="entry name" value="REVERSE TRANSCRIPTASES"/>
    <property type="match status" value="1"/>
</dbReference>
<gene>
    <name evidence="3" type="ORF">Tco_0875641</name>
</gene>
<evidence type="ECO:0000313" key="3">
    <source>
        <dbReference type="EMBL" id="GJT16935.1"/>
    </source>
</evidence>
<reference evidence="3" key="1">
    <citation type="journal article" date="2022" name="Int. J. Mol. Sci.">
        <title>Draft Genome of Tanacetum Coccineum: Genomic Comparison of Closely Related Tanacetum-Family Plants.</title>
        <authorList>
            <person name="Yamashiro T."/>
            <person name="Shiraishi A."/>
            <person name="Nakayama K."/>
            <person name="Satake H."/>
        </authorList>
    </citation>
    <scope>NUCLEOTIDE SEQUENCE</scope>
</reference>
<dbReference type="EMBL" id="BQNB010013516">
    <property type="protein sequence ID" value="GJT16935.1"/>
    <property type="molecule type" value="Genomic_DNA"/>
</dbReference>
<dbReference type="Pfam" id="PF00078">
    <property type="entry name" value="RVT_1"/>
    <property type="match status" value="1"/>
</dbReference>
<evidence type="ECO:0000259" key="2">
    <source>
        <dbReference type="PROSITE" id="PS50878"/>
    </source>
</evidence>
<accession>A0ABQ5BQ38</accession>
<evidence type="ECO:0000256" key="1">
    <source>
        <dbReference type="SAM" id="MobiDB-lite"/>
    </source>
</evidence>